<feature type="region of interest" description="Disordered" evidence="1">
    <location>
        <begin position="109"/>
        <end position="158"/>
    </location>
</feature>
<proteinExistence type="predicted"/>
<evidence type="ECO:0000256" key="2">
    <source>
        <dbReference type="SAM" id="Phobius"/>
    </source>
</evidence>
<protein>
    <submittedName>
        <fullName evidence="3">Uncharacterized protein</fullName>
    </submittedName>
</protein>
<comment type="caution">
    <text evidence="3">The sequence shown here is derived from an EMBL/GenBank/DDBJ whole genome shotgun (WGS) entry which is preliminary data.</text>
</comment>
<feature type="transmembrane region" description="Helical" evidence="2">
    <location>
        <begin position="76"/>
        <end position="99"/>
    </location>
</feature>
<sequence length="158" mass="17377">MYIPSHLRAAAVAQDRLGPAAHPDTPPSQSASLSLLYHLLRPKPFRSCDAVDQKEQGILDKRQFSDNPSKNTDIKIGLVVGILLAAFIAAIAAFLFIYGRSIRFTKRRKRRRHRHIYYSSKSSRSSDGAPPPRPPPQSEPSPPVPPPVAKEGPPPKDG</sequence>
<keyword evidence="2" id="KW-1133">Transmembrane helix</keyword>
<keyword evidence="2" id="KW-0812">Transmembrane</keyword>
<gene>
    <name evidence="3" type="ORF">B0T10DRAFT_481923</name>
</gene>
<evidence type="ECO:0000313" key="3">
    <source>
        <dbReference type="EMBL" id="KAH6893297.1"/>
    </source>
</evidence>
<dbReference type="AlphaFoldDB" id="A0A9P9ASC5"/>
<dbReference type="Proteomes" id="UP000777438">
    <property type="component" value="Unassembled WGS sequence"/>
</dbReference>
<feature type="compositionally biased region" description="Pro residues" evidence="1">
    <location>
        <begin position="129"/>
        <end position="148"/>
    </location>
</feature>
<name>A0A9P9ASC5_9HYPO</name>
<dbReference type="OrthoDB" id="5151975at2759"/>
<organism evidence="3 4">
    <name type="scientific">Thelonectria olida</name>
    <dbReference type="NCBI Taxonomy" id="1576542"/>
    <lineage>
        <taxon>Eukaryota</taxon>
        <taxon>Fungi</taxon>
        <taxon>Dikarya</taxon>
        <taxon>Ascomycota</taxon>
        <taxon>Pezizomycotina</taxon>
        <taxon>Sordariomycetes</taxon>
        <taxon>Hypocreomycetidae</taxon>
        <taxon>Hypocreales</taxon>
        <taxon>Nectriaceae</taxon>
        <taxon>Thelonectria</taxon>
    </lineage>
</organism>
<evidence type="ECO:0000256" key="1">
    <source>
        <dbReference type="SAM" id="MobiDB-lite"/>
    </source>
</evidence>
<reference evidence="3 4" key="1">
    <citation type="journal article" date="2021" name="Nat. Commun.">
        <title>Genetic determinants of endophytism in the Arabidopsis root mycobiome.</title>
        <authorList>
            <person name="Mesny F."/>
            <person name="Miyauchi S."/>
            <person name="Thiergart T."/>
            <person name="Pickel B."/>
            <person name="Atanasova L."/>
            <person name="Karlsson M."/>
            <person name="Huettel B."/>
            <person name="Barry K.W."/>
            <person name="Haridas S."/>
            <person name="Chen C."/>
            <person name="Bauer D."/>
            <person name="Andreopoulos W."/>
            <person name="Pangilinan J."/>
            <person name="LaButti K."/>
            <person name="Riley R."/>
            <person name="Lipzen A."/>
            <person name="Clum A."/>
            <person name="Drula E."/>
            <person name="Henrissat B."/>
            <person name="Kohler A."/>
            <person name="Grigoriev I.V."/>
            <person name="Martin F.M."/>
            <person name="Hacquard S."/>
        </authorList>
    </citation>
    <scope>NUCLEOTIDE SEQUENCE [LARGE SCALE GENOMIC DNA]</scope>
    <source>
        <strain evidence="3 4">MPI-CAGE-CH-0241</strain>
    </source>
</reference>
<feature type="compositionally biased region" description="Low complexity" evidence="1">
    <location>
        <begin position="117"/>
        <end position="128"/>
    </location>
</feature>
<dbReference type="EMBL" id="JAGPYM010000006">
    <property type="protein sequence ID" value="KAH6893297.1"/>
    <property type="molecule type" value="Genomic_DNA"/>
</dbReference>
<keyword evidence="2" id="KW-0472">Membrane</keyword>
<keyword evidence="4" id="KW-1185">Reference proteome</keyword>
<accession>A0A9P9ASC5</accession>
<evidence type="ECO:0000313" key="4">
    <source>
        <dbReference type="Proteomes" id="UP000777438"/>
    </source>
</evidence>